<feature type="domain" description="Solute-binding protein family 5" evidence="3">
    <location>
        <begin position="102"/>
        <end position="453"/>
    </location>
</feature>
<dbReference type="CDD" id="cd08503">
    <property type="entry name" value="PBP2_NikA_DppA_OppA_like_17"/>
    <property type="match status" value="1"/>
</dbReference>
<dbReference type="AlphaFoldDB" id="A0A927D063"/>
<dbReference type="Gene3D" id="3.10.105.10">
    <property type="entry name" value="Dipeptide-binding Protein, Domain 3"/>
    <property type="match status" value="1"/>
</dbReference>
<evidence type="ECO:0000313" key="4">
    <source>
        <dbReference type="EMBL" id="MBD3662628.1"/>
    </source>
</evidence>
<dbReference type="GO" id="GO:0030288">
    <property type="term" value="C:outer membrane-bounded periplasmic space"/>
    <property type="evidence" value="ECO:0007669"/>
    <property type="project" value="UniProtKB-ARBA"/>
</dbReference>
<evidence type="ECO:0000256" key="2">
    <source>
        <dbReference type="ARBA" id="ARBA00005695"/>
    </source>
</evidence>
<accession>A0A927D063</accession>
<comment type="subcellular location">
    <subcellularLocation>
        <location evidence="1">Periplasm</location>
    </subcellularLocation>
</comment>
<dbReference type="GO" id="GO:0043190">
    <property type="term" value="C:ATP-binding cassette (ABC) transporter complex"/>
    <property type="evidence" value="ECO:0007669"/>
    <property type="project" value="InterPro"/>
</dbReference>
<dbReference type="NCBIfam" id="TIGR01409">
    <property type="entry name" value="TAT_signal_seq"/>
    <property type="match status" value="1"/>
</dbReference>
<comment type="caution">
    <text evidence="4">The sequence shown here is derived from an EMBL/GenBank/DDBJ whole genome shotgun (WGS) entry which is preliminary data.</text>
</comment>
<evidence type="ECO:0000259" key="3">
    <source>
        <dbReference type="Pfam" id="PF00496"/>
    </source>
</evidence>
<keyword evidence="5" id="KW-1185">Reference proteome</keyword>
<sequence length="535" mass="58449">MKNDLKHLTGEVAAGNMTRREFVARAAALGVTAAVANSMLAKQAQADGHATPVAGGTFRMGVQGGESTNTQDPATWASDVPIAIGQLWGETLVEVEADGSLTGLVAESWEGSADASTWTFKIRENCMFSNGNAVTAEDVMQTMERHSNEDSKSGALGIMKGIKAMSVDGMNFVVELETGNADLPYLMADYHLMIQPGGGMDDPAAAIGTGAYVMEDFEPGVRATATRRDDYWGGDQTQTAHYDRVEVIVLNDATARTAALQSGQVDTINRVEPKIAKLLDRAPTLSVQNVSGRGHYVFIAHIDTAPFDNNDLRLALKYAMNRQEMVDKILQGYGGVGNDMPINAAYPLFDDTIPQREFSLEKAAEHYKKSGHDGSPIILRTADGAFPGAVDAAALFQQSCQAAGIPLEVKREPNDGYWSEVWNVQPFCCSYWGGRPVQDQMYATAYLSTADWNDTRWKRDEFDAMLLEARAELDEAKRKEIYSKMGRMLREEGGLILPMFNDFIDAVSNDVLGFEGDPNGPQMNWYAFKKTWKAA</sequence>
<dbReference type="PROSITE" id="PS51318">
    <property type="entry name" value="TAT"/>
    <property type="match status" value="1"/>
</dbReference>
<dbReference type="PANTHER" id="PTHR30290">
    <property type="entry name" value="PERIPLASMIC BINDING COMPONENT OF ABC TRANSPORTER"/>
    <property type="match status" value="1"/>
</dbReference>
<reference evidence="4" key="1">
    <citation type="submission" date="2020-08" db="EMBL/GenBank/DDBJ databases">
        <title>Sulfitobacter aestuariivivens sp. nov., isolated from a tidal flat.</title>
        <authorList>
            <person name="Park S."/>
            <person name="Yoon J.-H."/>
        </authorList>
    </citation>
    <scope>NUCLEOTIDE SEQUENCE</scope>
    <source>
        <strain evidence="4">TSTF-M16</strain>
    </source>
</reference>
<dbReference type="Proteomes" id="UP000635142">
    <property type="component" value="Unassembled WGS sequence"/>
</dbReference>
<dbReference type="Pfam" id="PF00496">
    <property type="entry name" value="SBP_bac_5"/>
    <property type="match status" value="1"/>
</dbReference>
<comment type="similarity">
    <text evidence="2">Belongs to the bacterial solute-binding protein 5 family.</text>
</comment>
<evidence type="ECO:0000256" key="1">
    <source>
        <dbReference type="ARBA" id="ARBA00004418"/>
    </source>
</evidence>
<dbReference type="RefSeq" id="WP_191073645.1">
    <property type="nucleotide sequence ID" value="NZ_JACTAG010000001.1"/>
</dbReference>
<evidence type="ECO:0000313" key="5">
    <source>
        <dbReference type="Proteomes" id="UP000635142"/>
    </source>
</evidence>
<protein>
    <submittedName>
        <fullName evidence="4">ABC transporter substrate-binding protein</fullName>
    </submittedName>
</protein>
<dbReference type="GO" id="GO:0015833">
    <property type="term" value="P:peptide transport"/>
    <property type="evidence" value="ECO:0007669"/>
    <property type="project" value="TreeGrafter"/>
</dbReference>
<dbReference type="InterPro" id="IPR030678">
    <property type="entry name" value="Peptide/Ni-bd"/>
</dbReference>
<dbReference type="SUPFAM" id="SSF53850">
    <property type="entry name" value="Periplasmic binding protein-like II"/>
    <property type="match status" value="1"/>
</dbReference>
<dbReference type="InterPro" id="IPR019546">
    <property type="entry name" value="TAT_signal_bac_arc"/>
</dbReference>
<dbReference type="InterPro" id="IPR039424">
    <property type="entry name" value="SBP_5"/>
</dbReference>
<dbReference type="GO" id="GO:1904680">
    <property type="term" value="F:peptide transmembrane transporter activity"/>
    <property type="evidence" value="ECO:0007669"/>
    <property type="project" value="TreeGrafter"/>
</dbReference>
<dbReference type="PIRSF" id="PIRSF002741">
    <property type="entry name" value="MppA"/>
    <property type="match status" value="1"/>
</dbReference>
<proteinExistence type="inferred from homology"/>
<dbReference type="InterPro" id="IPR000914">
    <property type="entry name" value="SBP_5_dom"/>
</dbReference>
<organism evidence="4 5">
    <name type="scientific">Sulfitobacter aestuariivivens</name>
    <dbReference type="NCBI Taxonomy" id="2766981"/>
    <lineage>
        <taxon>Bacteria</taxon>
        <taxon>Pseudomonadati</taxon>
        <taxon>Pseudomonadota</taxon>
        <taxon>Alphaproteobacteria</taxon>
        <taxon>Rhodobacterales</taxon>
        <taxon>Roseobacteraceae</taxon>
        <taxon>Sulfitobacter</taxon>
    </lineage>
</organism>
<dbReference type="EMBL" id="JACTAG010000001">
    <property type="protein sequence ID" value="MBD3662628.1"/>
    <property type="molecule type" value="Genomic_DNA"/>
</dbReference>
<dbReference type="InterPro" id="IPR006311">
    <property type="entry name" value="TAT_signal"/>
</dbReference>
<name>A0A927D063_9RHOB</name>
<gene>
    <name evidence="4" type="ORF">H9Q16_01700</name>
</gene>
<dbReference type="Gene3D" id="3.40.190.10">
    <property type="entry name" value="Periplasmic binding protein-like II"/>
    <property type="match status" value="1"/>
</dbReference>